<accession>A0AAU8B1P1</accession>
<sequence>MSITFRLPNTRQKYGTPQDFAASYLEDEWTWDDDLQGPRITGKIDTFQAIQSSADCALEKVLDRLCNNDYDTLVAYAQQKERNISSVSDEIADMTEDLSDLTKLGELYSVAEKYREQFGLSDDLSVKDIFDEVKARSLTLKNDLNKLKEAYYEKAVSQDSNAEKQENISPSPEIEKEEVKK</sequence>
<evidence type="ECO:0000313" key="3">
    <source>
        <dbReference type="EMBL" id="XCD06158.1"/>
    </source>
</evidence>
<proteinExistence type="predicted"/>
<evidence type="ECO:0000256" key="1">
    <source>
        <dbReference type="SAM" id="MobiDB-lite"/>
    </source>
</evidence>
<evidence type="ECO:0000313" key="2">
    <source>
        <dbReference type="EMBL" id="XCD04861.1"/>
    </source>
</evidence>
<reference evidence="3" key="1">
    <citation type="submission" date="2024-03" db="EMBL/GenBank/DDBJ databases">
        <title>Diverse circular DNA viruses in blood, oral, and fecal samples of captive lemurs.</title>
        <authorList>
            <person name="Paietta E.N."/>
            <person name="Kraberger S."/>
            <person name="Lund M.C."/>
            <person name="Custer J.M."/>
            <person name="Vargas K.M."/>
            <person name="Ehmke E.E."/>
            <person name="Yoder A.D."/>
            <person name="Varsani A."/>
        </authorList>
    </citation>
    <scope>NUCLEOTIDE SEQUENCE</scope>
    <source>
        <strain evidence="2">Duke_24FF_1321</strain>
        <strain evidence="3">Duke_25FF_1364</strain>
    </source>
</reference>
<protein>
    <submittedName>
        <fullName evidence="3">Uncharacterized protein</fullName>
    </submittedName>
</protein>
<dbReference type="EMBL" id="PP511641">
    <property type="protein sequence ID" value="XCD06158.1"/>
    <property type="molecule type" value="Genomic_DNA"/>
</dbReference>
<feature type="region of interest" description="Disordered" evidence="1">
    <location>
        <begin position="155"/>
        <end position="181"/>
    </location>
</feature>
<dbReference type="EMBL" id="PP511516">
    <property type="protein sequence ID" value="XCD04861.1"/>
    <property type="molecule type" value="Genomic_DNA"/>
</dbReference>
<name>A0AAU8B1P1_9VIRU</name>
<organism evidence="3">
    <name type="scientific">Dulem virus 93</name>
    <dbReference type="NCBI Taxonomy" id="3145804"/>
    <lineage>
        <taxon>Viruses</taxon>
        <taxon>Monodnaviria</taxon>
        <taxon>Sangervirae</taxon>
        <taxon>Phixviricota</taxon>
        <taxon>Malgrandaviricetes</taxon>
        <taxon>Petitvirales</taxon>
        <taxon>Microviridae</taxon>
        <taxon>Microvirus</taxon>
    </lineage>
</organism>